<dbReference type="PANTHER" id="PTHR36819:SF1">
    <property type="entry name" value="REGULATOR OF PHOSPHOLIPASE D SRF1"/>
    <property type="match status" value="1"/>
</dbReference>
<keyword evidence="2" id="KW-0472">Membrane</keyword>
<feature type="compositionally biased region" description="Polar residues" evidence="1">
    <location>
        <begin position="91"/>
        <end position="100"/>
    </location>
</feature>
<feature type="region of interest" description="Disordered" evidence="1">
    <location>
        <begin position="1"/>
        <end position="25"/>
    </location>
</feature>
<sequence length="304" mass="33864">MTEAAAQGAPRTTPGSLHGGNARPLHVKPVFDMQSSPETEPPEVVYTDREGARLPLHSPYAERDWTAWKSMTRASAHRMDHPDAPLRSHADQTPSTAPQHTEQHEAQDMVGWAITSLSPTSAQPANEREAPLTLHYTHSRPWDQPWSFGDALEGQKGIHDALGPKAAPMSLGKRTMVLFFLRNPFVPLLLRLINIMLISCSLAVSARLHISLQRNGDLHAVGVSPLTGIIFAPPSIVHSLFQIWLEYRSRPIGLWQASSKLWYMMLELVFVCLWSAELGLVFDNYFTSMLVCVNAPTPFYHHAV</sequence>
<feature type="transmembrane region" description="Helical" evidence="2">
    <location>
        <begin position="261"/>
        <end position="282"/>
    </location>
</feature>
<feature type="region of interest" description="Disordered" evidence="1">
    <location>
        <begin position="76"/>
        <end position="105"/>
    </location>
</feature>
<feature type="transmembrane region" description="Helical" evidence="2">
    <location>
        <begin position="218"/>
        <end position="241"/>
    </location>
</feature>
<feature type="compositionally biased region" description="Basic and acidic residues" evidence="1">
    <location>
        <begin position="77"/>
        <end position="90"/>
    </location>
</feature>
<evidence type="ECO:0000313" key="4">
    <source>
        <dbReference type="Proteomes" id="UP001213623"/>
    </source>
</evidence>
<evidence type="ECO:0000256" key="1">
    <source>
        <dbReference type="SAM" id="MobiDB-lite"/>
    </source>
</evidence>
<dbReference type="PANTHER" id="PTHR36819">
    <property type="entry name" value="REGULATOR OF PHOSPHOLIPASE D SRF1"/>
    <property type="match status" value="1"/>
</dbReference>
<reference evidence="3" key="1">
    <citation type="submission" date="2023-03" db="EMBL/GenBank/DDBJ databases">
        <title>Mating type loci evolution in Malassezia.</title>
        <authorList>
            <person name="Coelho M.A."/>
        </authorList>
    </citation>
    <scope>NUCLEOTIDE SEQUENCE</scope>
    <source>
        <strain evidence="3">CBS 9557</strain>
    </source>
</reference>
<name>A0AAF0EIJ0_9BASI</name>
<evidence type="ECO:0000313" key="3">
    <source>
        <dbReference type="EMBL" id="WFD25454.1"/>
    </source>
</evidence>
<dbReference type="EMBL" id="CP119892">
    <property type="protein sequence ID" value="WFD25454.1"/>
    <property type="molecule type" value="Genomic_DNA"/>
</dbReference>
<dbReference type="GO" id="GO:0000324">
    <property type="term" value="C:fungal-type vacuole"/>
    <property type="evidence" value="ECO:0007669"/>
    <property type="project" value="TreeGrafter"/>
</dbReference>
<proteinExistence type="predicted"/>
<keyword evidence="2" id="KW-0812">Transmembrane</keyword>
<protein>
    <submittedName>
        <fullName evidence="3">Uncharacterized protein</fullName>
    </submittedName>
</protein>
<dbReference type="GO" id="GO:0071944">
    <property type="term" value="C:cell periphery"/>
    <property type="evidence" value="ECO:0007669"/>
    <property type="project" value="TreeGrafter"/>
</dbReference>
<feature type="transmembrane region" description="Helical" evidence="2">
    <location>
        <begin position="185"/>
        <end position="206"/>
    </location>
</feature>
<organism evidence="3 4">
    <name type="scientific">Malassezia nana</name>
    <dbReference type="NCBI Taxonomy" id="180528"/>
    <lineage>
        <taxon>Eukaryota</taxon>
        <taxon>Fungi</taxon>
        <taxon>Dikarya</taxon>
        <taxon>Basidiomycota</taxon>
        <taxon>Ustilaginomycotina</taxon>
        <taxon>Malasseziomycetes</taxon>
        <taxon>Malasseziales</taxon>
        <taxon>Malasseziaceae</taxon>
        <taxon>Malassezia</taxon>
    </lineage>
</organism>
<dbReference type="InterPro" id="IPR037737">
    <property type="entry name" value="Srf1"/>
</dbReference>
<keyword evidence="4" id="KW-1185">Reference proteome</keyword>
<keyword evidence="2" id="KW-1133">Transmembrane helix</keyword>
<accession>A0AAF0EIJ0</accession>
<dbReference type="Proteomes" id="UP001213623">
    <property type="component" value="Chromosome 1"/>
</dbReference>
<evidence type="ECO:0000256" key="2">
    <source>
        <dbReference type="SAM" id="Phobius"/>
    </source>
</evidence>
<gene>
    <name evidence="3" type="ORF">MNAN1_000414</name>
</gene>
<dbReference type="AlphaFoldDB" id="A0AAF0EIJ0"/>